<evidence type="ECO:0000313" key="1">
    <source>
        <dbReference type="EMBL" id="KAG5628919.1"/>
    </source>
</evidence>
<dbReference type="Proteomes" id="UP000824120">
    <property type="component" value="Chromosome 1"/>
</dbReference>
<sequence length="125" mass="14486">MEENIDNLTKGIISESTKLKPLFNLCEHQDYSIKDSDHQQQQQDITANYLPEGISNHNPICISVVNTRRSRPKSFKFCNTWAQHPQILARVAEVWSTKVDGHLMYQIVQTEVVEEETQRIEATIF</sequence>
<keyword evidence="2" id="KW-1185">Reference proteome</keyword>
<accession>A0A9J6AXT8</accession>
<reference evidence="1 2" key="1">
    <citation type="submission" date="2020-09" db="EMBL/GenBank/DDBJ databases">
        <title>De no assembly of potato wild relative species, Solanum commersonii.</title>
        <authorList>
            <person name="Cho K."/>
        </authorList>
    </citation>
    <scope>NUCLEOTIDE SEQUENCE [LARGE SCALE GENOMIC DNA]</scope>
    <source>
        <strain evidence="1">LZ3.2</strain>
        <tissue evidence="1">Leaf</tissue>
    </source>
</reference>
<gene>
    <name evidence="1" type="ORF">H5410_000636</name>
</gene>
<organism evidence="1 2">
    <name type="scientific">Solanum commersonii</name>
    <name type="common">Commerson's wild potato</name>
    <name type="synonym">Commerson's nightshade</name>
    <dbReference type="NCBI Taxonomy" id="4109"/>
    <lineage>
        <taxon>Eukaryota</taxon>
        <taxon>Viridiplantae</taxon>
        <taxon>Streptophyta</taxon>
        <taxon>Embryophyta</taxon>
        <taxon>Tracheophyta</taxon>
        <taxon>Spermatophyta</taxon>
        <taxon>Magnoliopsida</taxon>
        <taxon>eudicotyledons</taxon>
        <taxon>Gunneridae</taxon>
        <taxon>Pentapetalae</taxon>
        <taxon>asterids</taxon>
        <taxon>lamiids</taxon>
        <taxon>Solanales</taxon>
        <taxon>Solanaceae</taxon>
        <taxon>Solanoideae</taxon>
        <taxon>Solaneae</taxon>
        <taxon>Solanum</taxon>
    </lineage>
</organism>
<dbReference type="EMBL" id="JACXVP010000001">
    <property type="protein sequence ID" value="KAG5628919.1"/>
    <property type="molecule type" value="Genomic_DNA"/>
</dbReference>
<comment type="caution">
    <text evidence="1">The sequence shown here is derived from an EMBL/GenBank/DDBJ whole genome shotgun (WGS) entry which is preliminary data.</text>
</comment>
<name>A0A9J6AXT8_SOLCO</name>
<evidence type="ECO:0000313" key="2">
    <source>
        <dbReference type="Proteomes" id="UP000824120"/>
    </source>
</evidence>
<dbReference type="AlphaFoldDB" id="A0A9J6AXT8"/>
<proteinExistence type="predicted"/>
<protein>
    <submittedName>
        <fullName evidence="1">Uncharacterized protein</fullName>
    </submittedName>
</protein>